<organism evidence="12 13">
    <name type="scientific">Rhodopirellula halodulae</name>
    <dbReference type="NCBI Taxonomy" id="2894198"/>
    <lineage>
        <taxon>Bacteria</taxon>
        <taxon>Pseudomonadati</taxon>
        <taxon>Planctomycetota</taxon>
        <taxon>Planctomycetia</taxon>
        <taxon>Pirellulales</taxon>
        <taxon>Pirellulaceae</taxon>
        <taxon>Rhodopirellula</taxon>
    </lineage>
</organism>
<dbReference type="InterPro" id="IPR011545">
    <property type="entry name" value="DEAD/DEAH_box_helicase_dom"/>
</dbReference>
<evidence type="ECO:0000313" key="12">
    <source>
        <dbReference type="EMBL" id="MCC9643062.1"/>
    </source>
</evidence>
<keyword evidence="5" id="KW-0067">ATP-binding</keyword>
<evidence type="ECO:0000256" key="4">
    <source>
        <dbReference type="ARBA" id="ARBA00022806"/>
    </source>
</evidence>
<dbReference type="Pfam" id="PF00270">
    <property type="entry name" value="DEAD"/>
    <property type="match status" value="1"/>
</dbReference>
<dbReference type="SUPFAM" id="SSF50249">
    <property type="entry name" value="Nucleic acid-binding proteins"/>
    <property type="match status" value="1"/>
</dbReference>
<dbReference type="PANTHER" id="PTHR47964:SF1">
    <property type="entry name" value="ATP-DEPENDENT DNA HELICASE HOMOLOG RECG, CHLOROPLASTIC"/>
    <property type="match status" value="1"/>
</dbReference>
<dbReference type="InterPro" id="IPR047112">
    <property type="entry name" value="RecG/Mfd"/>
</dbReference>
<feature type="compositionally biased region" description="Basic and acidic residues" evidence="9">
    <location>
        <begin position="1"/>
        <end position="11"/>
    </location>
</feature>
<feature type="domain" description="Helicase ATP-binding" evidence="10">
    <location>
        <begin position="330"/>
        <end position="490"/>
    </location>
</feature>
<dbReference type="EMBL" id="JAJKFW010000023">
    <property type="protein sequence ID" value="MCC9643062.1"/>
    <property type="molecule type" value="Genomic_DNA"/>
</dbReference>
<dbReference type="SMART" id="SM00490">
    <property type="entry name" value="HELICc"/>
    <property type="match status" value="2"/>
</dbReference>
<dbReference type="CDD" id="cd04488">
    <property type="entry name" value="RecG_wedge_OBF"/>
    <property type="match status" value="1"/>
</dbReference>
<reference evidence="12" key="1">
    <citation type="submission" date="2021-11" db="EMBL/GenBank/DDBJ databases">
        <title>Genome sequence.</title>
        <authorList>
            <person name="Sun Q."/>
        </authorList>
    </citation>
    <scope>NUCLEOTIDE SEQUENCE</scope>
    <source>
        <strain evidence="12">JC740</strain>
    </source>
</reference>
<dbReference type="SMART" id="SM00487">
    <property type="entry name" value="DEXDc"/>
    <property type="match status" value="1"/>
</dbReference>
<keyword evidence="7" id="KW-0234">DNA repair</keyword>
<dbReference type="PANTHER" id="PTHR47964">
    <property type="entry name" value="ATP-DEPENDENT DNA HELICASE HOMOLOG RECG, CHLOROPLASTIC"/>
    <property type="match status" value="1"/>
</dbReference>
<evidence type="ECO:0000256" key="2">
    <source>
        <dbReference type="ARBA" id="ARBA00022763"/>
    </source>
</evidence>
<proteinExistence type="predicted"/>
<dbReference type="Proteomes" id="UP001430306">
    <property type="component" value="Unassembled WGS sequence"/>
</dbReference>
<dbReference type="GO" id="GO:0016787">
    <property type="term" value="F:hydrolase activity"/>
    <property type="evidence" value="ECO:0007669"/>
    <property type="project" value="UniProtKB-KW"/>
</dbReference>
<evidence type="ECO:0000313" key="13">
    <source>
        <dbReference type="Proteomes" id="UP001430306"/>
    </source>
</evidence>
<dbReference type="InterPro" id="IPR012340">
    <property type="entry name" value="NA-bd_OB-fold"/>
</dbReference>
<evidence type="ECO:0000256" key="5">
    <source>
        <dbReference type="ARBA" id="ARBA00022840"/>
    </source>
</evidence>
<keyword evidence="13" id="KW-1185">Reference proteome</keyword>
<dbReference type="Pfam" id="PF17191">
    <property type="entry name" value="RecG_wedge"/>
    <property type="match status" value="1"/>
</dbReference>
<gene>
    <name evidence="12" type="primary">recG</name>
    <name evidence="12" type="ORF">LOC71_12315</name>
</gene>
<evidence type="ECO:0000256" key="8">
    <source>
        <dbReference type="ARBA" id="ARBA00049819"/>
    </source>
</evidence>
<evidence type="ECO:0000259" key="11">
    <source>
        <dbReference type="PROSITE" id="PS51194"/>
    </source>
</evidence>
<dbReference type="PROSITE" id="PS51192">
    <property type="entry name" value="HELICASE_ATP_BIND_1"/>
    <property type="match status" value="1"/>
</dbReference>
<dbReference type="GO" id="GO:0003678">
    <property type="term" value="F:DNA helicase activity"/>
    <property type="evidence" value="ECO:0007669"/>
    <property type="project" value="UniProtKB-EC"/>
</dbReference>
<keyword evidence="4 12" id="KW-0347">Helicase</keyword>
<sequence>MSDPRTTESRTNESGGAGLDSSGSGNAGLGNTGPGNSESTLTLTTPIQYLPGIGPARAAKLRKLGLRIARDFLFLFPRNHTFPPPPTRVADLQEGEPATFIGTITDAELISRTPGKSLFAAIVENESGAVRIVFFNQPFRAEQLTFDTRVRISGSPKLAGLRWEFTHPNYEIIQEDELQEQDDGGLILANYPLTEGIKQSDLRRLARPLIEELAGQLPEVLPERLRRDAAERLKRTGMELPDALPEIGESLRGIHLPESEADLRAAQTRLVFQELLVMQLALAMRRRSLTSELRAPSLECSATVRNRILRRFPFDLTGDQRRVMDVIAADMARQYPMNRLLQGDVGSGKTVVAIFAMLVAVAGGYQATLMAPTEVLARQHHATLTKMLADSRVRIGLLCGSLTAAERRDTIAKIKSGELDLIIGTQALVYGVQFHQLGLCVIDEQHKFGVKQRVTLRDGGIDPHYLVMSATPIPRSVAMTQFGDVDLSTLREKPAGRGAVHTYLAGDSWRDRWWTFVRQRVAEGRQAFVVAPRVGPEVEAADEELSELVDATEPPAEDITSVHATYEKLRTGPLKDLRVGLLHGRMASDEKQRVMELFAEGELDVLVSTTVIEVGIDVPNATVMAILGGNRFGLAQLHQLRGRVSRGKHAGHVCVFVDGDGPPEEDERLKVFEQTLDGFELAEADYRLRGPGDVLGQRQSGGAKLRIADLHRDMEILQVAREMAQDWIDRDPEMESEGLELLKSQVLRRYGNHLDLGDGA</sequence>
<evidence type="ECO:0000256" key="6">
    <source>
        <dbReference type="ARBA" id="ARBA00023125"/>
    </source>
</evidence>
<dbReference type="Gene3D" id="2.40.50.140">
    <property type="entry name" value="Nucleic acid-binding proteins"/>
    <property type="match status" value="1"/>
</dbReference>
<evidence type="ECO:0000256" key="9">
    <source>
        <dbReference type="SAM" id="MobiDB-lite"/>
    </source>
</evidence>
<feature type="region of interest" description="Disordered" evidence="9">
    <location>
        <begin position="1"/>
        <end position="42"/>
    </location>
</feature>
<evidence type="ECO:0000256" key="7">
    <source>
        <dbReference type="ARBA" id="ARBA00023204"/>
    </source>
</evidence>
<evidence type="ECO:0000256" key="1">
    <source>
        <dbReference type="ARBA" id="ARBA00022741"/>
    </source>
</evidence>
<dbReference type="InterPro" id="IPR001650">
    <property type="entry name" value="Helicase_C-like"/>
</dbReference>
<keyword evidence="3 12" id="KW-0378">Hydrolase</keyword>
<dbReference type="CDD" id="cd17992">
    <property type="entry name" value="DEXHc_RecG"/>
    <property type="match status" value="1"/>
</dbReference>
<keyword evidence="2" id="KW-0227">DNA damage</keyword>
<evidence type="ECO:0000259" key="10">
    <source>
        <dbReference type="PROSITE" id="PS51192"/>
    </source>
</evidence>
<feature type="domain" description="Helicase C-terminal" evidence="11">
    <location>
        <begin position="537"/>
        <end position="687"/>
    </location>
</feature>
<dbReference type="InterPro" id="IPR033454">
    <property type="entry name" value="RecG_wedge"/>
</dbReference>
<dbReference type="Pfam" id="PF19833">
    <property type="entry name" value="RecG_dom3_C"/>
    <property type="match status" value="1"/>
</dbReference>
<accession>A0ABS8NHM2</accession>
<comment type="caution">
    <text evidence="12">The sequence shown here is derived from an EMBL/GenBank/DDBJ whole genome shotgun (WGS) entry which is preliminary data.</text>
</comment>
<keyword evidence="6" id="KW-0238">DNA-binding</keyword>
<dbReference type="PROSITE" id="PS51194">
    <property type="entry name" value="HELICASE_CTER"/>
    <property type="match status" value="1"/>
</dbReference>
<dbReference type="NCBIfam" id="NF008168">
    <property type="entry name" value="PRK10917.2-2"/>
    <property type="match status" value="1"/>
</dbReference>
<protein>
    <recommendedName>
        <fullName evidence="8">Probable DNA 3'-5' helicase RecG</fullName>
    </recommendedName>
</protein>
<keyword evidence="1" id="KW-0547">Nucleotide-binding</keyword>
<dbReference type="InterPro" id="IPR045562">
    <property type="entry name" value="RecG_dom3_C"/>
</dbReference>
<dbReference type="Gene3D" id="3.40.50.300">
    <property type="entry name" value="P-loop containing nucleotide triphosphate hydrolases"/>
    <property type="match status" value="2"/>
</dbReference>
<dbReference type="SUPFAM" id="SSF52540">
    <property type="entry name" value="P-loop containing nucleoside triphosphate hydrolases"/>
    <property type="match status" value="2"/>
</dbReference>
<dbReference type="InterPro" id="IPR027417">
    <property type="entry name" value="P-loop_NTPase"/>
</dbReference>
<dbReference type="InterPro" id="IPR014001">
    <property type="entry name" value="Helicase_ATP-bd"/>
</dbReference>
<dbReference type="Pfam" id="PF00271">
    <property type="entry name" value="Helicase_C"/>
    <property type="match status" value="1"/>
</dbReference>
<evidence type="ECO:0000256" key="3">
    <source>
        <dbReference type="ARBA" id="ARBA00022801"/>
    </source>
</evidence>
<name>A0ABS8NHM2_9BACT</name>